<feature type="domain" description="Phospholipase D N-terminal" evidence="3">
    <location>
        <begin position="39"/>
        <end position="131"/>
    </location>
</feature>
<dbReference type="AlphaFoldDB" id="A0A062VJJ1"/>
<accession>A0A062VJJ1</accession>
<dbReference type="InterPro" id="IPR052900">
    <property type="entry name" value="Phospholipid_Metab_Enz"/>
</dbReference>
<proteinExistence type="predicted"/>
<comment type="caution">
    <text evidence="4">The sequence shown here is derived from an EMBL/GenBank/DDBJ whole genome shotgun (WGS) entry which is preliminary data.</text>
</comment>
<dbReference type="PANTHER" id="PTHR43606">
    <property type="entry name" value="PHOSPHATASE, PUTATIVE (AFU_ORTHOLOGUE AFUA_6G08710)-RELATED"/>
    <property type="match status" value="1"/>
</dbReference>
<dbReference type="RefSeq" id="WP_035597479.1">
    <property type="nucleotide sequence ID" value="NZ_ARYM01000009.1"/>
</dbReference>
<dbReference type="InterPro" id="IPR032093">
    <property type="entry name" value="PhoD_N"/>
</dbReference>
<sequence>MTQVTRRGLLGGAALGTVALAACGQTGPQTYKGEVAFQHGVASGDPLPDRIILWTRVTPLSGAGAIPVRWEVLRAGQESPVAAGVTEASEARDYCVKVDAAGLQPGSDYTYRFTALTDHGDVVSPTGRLRTPAASGTSAVNLAVVSCSNWQFGLFNAYKALAAEPNLDVIVHLGDYIYEYGIDGYGGDIAAKLDRMHEPSTEIVTLADYRQRHAQYKTDPNLQAAHAAVPWICTWDDHESANDAYRTGAQNHNPEDGEGEWSDRKMAAVQAYFEWMPIRDIKPGEITSAAWRSFRFGDVATMHALETRLTGRSESLSWASALGNAASPLEAGGKARELLQTAADPARTMLGAEQESWLDTELSKSVSSGAAWQVLANQVIMARVALPNFTQTLTPEQVAAQDMPEVRAFLAFTALGLPWNLDAWDGYPAARERLYQSAAAANARLVTLAGDTHTAYANELYDASGARRGVEFGCTSISSPGMGAYVKNVPDLGQQIADANQEVVWHDPFGHGYTLVTLTPSTARAVFRKVSDIYTETFSTETVASFEAVAEAGGVSPLKTL</sequence>
<dbReference type="Gene3D" id="3.60.21.70">
    <property type="entry name" value="PhoD-like phosphatase"/>
    <property type="match status" value="1"/>
</dbReference>
<name>A0A062VJJ1_9PROT</name>
<evidence type="ECO:0000313" key="4">
    <source>
        <dbReference type="EMBL" id="KCZ98745.1"/>
    </source>
</evidence>
<dbReference type="InterPro" id="IPR006311">
    <property type="entry name" value="TAT_signal"/>
</dbReference>
<evidence type="ECO:0000259" key="2">
    <source>
        <dbReference type="Pfam" id="PF09423"/>
    </source>
</evidence>
<dbReference type="Pfam" id="PF16655">
    <property type="entry name" value="PhoD_N"/>
    <property type="match status" value="1"/>
</dbReference>
<dbReference type="Pfam" id="PF09423">
    <property type="entry name" value="PhoD"/>
    <property type="match status" value="1"/>
</dbReference>
<dbReference type="STRING" id="1280954.HPO_09323"/>
<gene>
    <name evidence="4" type="ORF">HPO_09323</name>
</gene>
<dbReference type="PANTHER" id="PTHR43606:SF2">
    <property type="entry name" value="ALKALINE PHOSPHATASE FAMILY PROTEIN (AFU_ORTHOLOGUE AFUA_5G03860)"/>
    <property type="match status" value="1"/>
</dbReference>
<feature type="chain" id="PRO_5001619827" evidence="1">
    <location>
        <begin position="22"/>
        <end position="561"/>
    </location>
</feature>
<reference evidence="4 5" key="1">
    <citation type="journal article" date="2014" name="Antonie Van Leeuwenhoek">
        <title>Hyphomonas beringensis sp. nov. and Hyphomonas chukchiensis sp. nov., isolated from surface seawater of the Bering Sea and Chukchi Sea.</title>
        <authorList>
            <person name="Li C."/>
            <person name="Lai Q."/>
            <person name="Li G."/>
            <person name="Dong C."/>
            <person name="Wang J."/>
            <person name="Liao Y."/>
            <person name="Shao Z."/>
        </authorList>
    </citation>
    <scope>NUCLEOTIDE SEQUENCE [LARGE SCALE GENOMIC DNA]</scope>
    <source>
        <strain evidence="4 5">PS728</strain>
    </source>
</reference>
<dbReference type="EMBL" id="ARYM01000009">
    <property type="protein sequence ID" value="KCZ98745.1"/>
    <property type="molecule type" value="Genomic_DNA"/>
</dbReference>
<feature type="domain" description="PhoD-like phosphatase metallophosphatase" evidence="2">
    <location>
        <begin position="142"/>
        <end position="525"/>
    </location>
</feature>
<dbReference type="PATRIC" id="fig|1280954.3.peg.1889"/>
<dbReference type="InterPro" id="IPR029052">
    <property type="entry name" value="Metallo-depent_PP-like"/>
</dbReference>
<protein>
    <submittedName>
        <fullName evidence="4">Alkaline phosphatase</fullName>
    </submittedName>
</protein>
<dbReference type="SUPFAM" id="SSF56300">
    <property type="entry name" value="Metallo-dependent phosphatases"/>
    <property type="match status" value="1"/>
</dbReference>
<dbReference type="OrthoDB" id="327733at2"/>
<dbReference type="InterPro" id="IPR038607">
    <property type="entry name" value="PhoD-like_sf"/>
</dbReference>
<dbReference type="Gene3D" id="2.60.40.380">
    <property type="entry name" value="Purple acid phosphatase-like, N-terminal"/>
    <property type="match status" value="1"/>
</dbReference>
<dbReference type="PROSITE" id="PS51257">
    <property type="entry name" value="PROKAR_LIPOPROTEIN"/>
    <property type="match status" value="1"/>
</dbReference>
<organism evidence="4 5">
    <name type="scientific">Hyphomonas polymorpha PS728</name>
    <dbReference type="NCBI Taxonomy" id="1280954"/>
    <lineage>
        <taxon>Bacteria</taxon>
        <taxon>Pseudomonadati</taxon>
        <taxon>Pseudomonadota</taxon>
        <taxon>Alphaproteobacteria</taxon>
        <taxon>Hyphomonadales</taxon>
        <taxon>Hyphomonadaceae</taxon>
        <taxon>Hyphomonas</taxon>
    </lineage>
</organism>
<evidence type="ECO:0000313" key="5">
    <source>
        <dbReference type="Proteomes" id="UP000027100"/>
    </source>
</evidence>
<dbReference type="CDD" id="cd07389">
    <property type="entry name" value="MPP_PhoD"/>
    <property type="match status" value="1"/>
</dbReference>
<dbReference type="InterPro" id="IPR018946">
    <property type="entry name" value="PhoD-like_MPP"/>
</dbReference>
<keyword evidence="1" id="KW-0732">Signal</keyword>
<dbReference type="eggNOG" id="COG3540">
    <property type="taxonomic scope" value="Bacteria"/>
</dbReference>
<evidence type="ECO:0000256" key="1">
    <source>
        <dbReference type="SAM" id="SignalP"/>
    </source>
</evidence>
<dbReference type="PROSITE" id="PS51318">
    <property type="entry name" value="TAT"/>
    <property type="match status" value="1"/>
</dbReference>
<evidence type="ECO:0000259" key="3">
    <source>
        <dbReference type="Pfam" id="PF16655"/>
    </source>
</evidence>
<keyword evidence="5" id="KW-1185">Reference proteome</keyword>
<dbReference type="Proteomes" id="UP000027100">
    <property type="component" value="Unassembled WGS sequence"/>
</dbReference>
<feature type="signal peptide" evidence="1">
    <location>
        <begin position="1"/>
        <end position="21"/>
    </location>
</feature>